<dbReference type="Proteomes" id="UP000631312">
    <property type="component" value="Unassembled WGS sequence"/>
</dbReference>
<keyword evidence="4" id="KW-1185">Reference proteome</keyword>
<reference evidence="2 3" key="1">
    <citation type="submission" date="2020-08" db="EMBL/GenBank/DDBJ databases">
        <title>Sequencing the genomes of 1000 actinobacteria strains.</title>
        <authorList>
            <person name="Klenk H.-P."/>
        </authorList>
    </citation>
    <scope>NUCLEOTIDE SEQUENCE [LARGE SCALE GENOMIC DNA]</scope>
    <source>
        <strain evidence="2 3">DSM 43150</strain>
    </source>
</reference>
<accession>A0A7W7MEX1</accession>
<evidence type="ECO:0000313" key="4">
    <source>
        <dbReference type="Proteomes" id="UP000631312"/>
    </source>
</evidence>
<dbReference type="Proteomes" id="UP000590511">
    <property type="component" value="Unassembled WGS sequence"/>
</dbReference>
<reference evidence="1 4" key="2">
    <citation type="submission" date="2021-01" db="EMBL/GenBank/DDBJ databases">
        <title>Whole genome shotgun sequence of Actinoplanes lobatus NBRC 12513.</title>
        <authorList>
            <person name="Komaki H."/>
            <person name="Tamura T."/>
        </authorList>
    </citation>
    <scope>NUCLEOTIDE SEQUENCE [LARGE SCALE GENOMIC DNA]</scope>
    <source>
        <strain evidence="1 4">NBRC 12513</strain>
    </source>
</reference>
<evidence type="ECO:0000313" key="3">
    <source>
        <dbReference type="Proteomes" id="UP000590511"/>
    </source>
</evidence>
<name>A0A7W7MEX1_9ACTN</name>
<dbReference type="EMBL" id="BOMP01000035">
    <property type="protein sequence ID" value="GIE39711.1"/>
    <property type="molecule type" value="Genomic_DNA"/>
</dbReference>
<gene>
    <name evidence="1" type="ORF">Alo02nite_26090</name>
    <name evidence="2" type="ORF">BJ964_001883</name>
</gene>
<comment type="caution">
    <text evidence="2">The sequence shown here is derived from an EMBL/GenBank/DDBJ whole genome shotgun (WGS) entry which is preliminary data.</text>
</comment>
<sequence>MSRSSTTELTVKAAFGGDWDGIGVKASAEAQQKNNSTHKKTYIPSATGAKICGQNGNPTATEKVLEVS</sequence>
<proteinExistence type="predicted"/>
<dbReference type="AlphaFoldDB" id="A0A7W7MEX1"/>
<dbReference type="RefSeq" id="WP_188120326.1">
    <property type="nucleotide sequence ID" value="NZ_BOMP01000035.1"/>
</dbReference>
<evidence type="ECO:0000313" key="1">
    <source>
        <dbReference type="EMBL" id="GIE39711.1"/>
    </source>
</evidence>
<protein>
    <submittedName>
        <fullName evidence="2">Uncharacterized protein</fullName>
    </submittedName>
</protein>
<evidence type="ECO:0000313" key="2">
    <source>
        <dbReference type="EMBL" id="MBB4747722.1"/>
    </source>
</evidence>
<organism evidence="2 3">
    <name type="scientific">Actinoplanes lobatus</name>
    <dbReference type="NCBI Taxonomy" id="113568"/>
    <lineage>
        <taxon>Bacteria</taxon>
        <taxon>Bacillati</taxon>
        <taxon>Actinomycetota</taxon>
        <taxon>Actinomycetes</taxon>
        <taxon>Micromonosporales</taxon>
        <taxon>Micromonosporaceae</taxon>
        <taxon>Actinoplanes</taxon>
    </lineage>
</organism>
<dbReference type="EMBL" id="JACHNC010000001">
    <property type="protein sequence ID" value="MBB4747722.1"/>
    <property type="molecule type" value="Genomic_DNA"/>
</dbReference>